<accession>A0A2L0EXU6</accession>
<dbReference type="InterPro" id="IPR010209">
    <property type="entry name" value="Ion_transpt_RnfG/RsxG"/>
</dbReference>
<dbReference type="GO" id="GO:0010181">
    <property type="term" value="F:FMN binding"/>
    <property type="evidence" value="ECO:0007669"/>
    <property type="project" value="InterPro"/>
</dbReference>
<dbReference type="OrthoDB" id="9778782at2"/>
<keyword evidence="3" id="KW-0285">Flavoprotein</keyword>
<protein>
    <recommendedName>
        <fullName evidence="7">FMN-binding domain-containing protein</fullName>
    </recommendedName>
</protein>
<sequence>MRSPLIGRTLHLAAGTALAFVLAALPAHGATYWTIPAVLKSFFASSKKVGYRKVVLSDVEVQELGKKLGAPIKREWVVYVAESEGKVDGYAIKDEEKGMHEPIDFAVKFSTAGAVERIEILEYREAYGDEVRGDRFRAQFHGKTASDPITAGKDIDIVSGASISSRSVALGVKRDTLVLQLALKRGAL</sequence>
<evidence type="ECO:0000313" key="9">
    <source>
        <dbReference type="Proteomes" id="UP000238348"/>
    </source>
</evidence>
<reference evidence="8 9" key="1">
    <citation type="submission" date="2015-09" db="EMBL/GenBank/DDBJ databases">
        <title>Sorangium comparison.</title>
        <authorList>
            <person name="Zaburannyi N."/>
            <person name="Bunk B."/>
            <person name="Overmann J."/>
            <person name="Mueller R."/>
        </authorList>
    </citation>
    <scope>NUCLEOTIDE SEQUENCE [LARGE SCALE GENOMIC DNA]</scope>
    <source>
        <strain evidence="8 9">So ce26</strain>
    </source>
</reference>
<dbReference type="PANTHER" id="PTHR36118">
    <property type="entry name" value="ION-TRANSLOCATING OXIDOREDUCTASE COMPLEX SUBUNIT G"/>
    <property type="match status" value="1"/>
</dbReference>
<feature type="signal peptide" evidence="6">
    <location>
        <begin position="1"/>
        <end position="19"/>
    </location>
</feature>
<dbReference type="EMBL" id="CP012673">
    <property type="protein sequence ID" value="AUX44113.1"/>
    <property type="molecule type" value="Genomic_DNA"/>
</dbReference>
<dbReference type="GO" id="GO:0009055">
    <property type="term" value="F:electron transfer activity"/>
    <property type="evidence" value="ECO:0007669"/>
    <property type="project" value="InterPro"/>
</dbReference>
<keyword evidence="1" id="KW-0813">Transport</keyword>
<gene>
    <name evidence="8" type="ORF">SOCE26_055750</name>
</gene>
<evidence type="ECO:0000256" key="4">
    <source>
        <dbReference type="ARBA" id="ARBA00022643"/>
    </source>
</evidence>
<feature type="chain" id="PRO_5015005150" description="FMN-binding domain-containing protein" evidence="6">
    <location>
        <begin position="20"/>
        <end position="188"/>
    </location>
</feature>
<evidence type="ECO:0000256" key="2">
    <source>
        <dbReference type="ARBA" id="ARBA00022553"/>
    </source>
</evidence>
<evidence type="ECO:0000256" key="3">
    <source>
        <dbReference type="ARBA" id="ARBA00022630"/>
    </source>
</evidence>
<name>A0A2L0EXU6_SORCE</name>
<dbReference type="GO" id="GO:0022900">
    <property type="term" value="P:electron transport chain"/>
    <property type="evidence" value="ECO:0007669"/>
    <property type="project" value="InterPro"/>
</dbReference>
<dbReference type="AlphaFoldDB" id="A0A2L0EXU6"/>
<evidence type="ECO:0000256" key="6">
    <source>
        <dbReference type="SAM" id="SignalP"/>
    </source>
</evidence>
<dbReference type="Pfam" id="PF04205">
    <property type="entry name" value="FMN_bind"/>
    <property type="match status" value="1"/>
</dbReference>
<feature type="domain" description="FMN-binding" evidence="7">
    <location>
        <begin position="98"/>
        <end position="182"/>
    </location>
</feature>
<keyword evidence="4" id="KW-0288">FMN</keyword>
<organism evidence="8 9">
    <name type="scientific">Sorangium cellulosum</name>
    <name type="common">Polyangium cellulosum</name>
    <dbReference type="NCBI Taxonomy" id="56"/>
    <lineage>
        <taxon>Bacteria</taxon>
        <taxon>Pseudomonadati</taxon>
        <taxon>Myxococcota</taxon>
        <taxon>Polyangia</taxon>
        <taxon>Polyangiales</taxon>
        <taxon>Polyangiaceae</taxon>
        <taxon>Sorangium</taxon>
    </lineage>
</organism>
<keyword evidence="5" id="KW-0249">Electron transport</keyword>
<dbReference type="PANTHER" id="PTHR36118:SF1">
    <property type="entry name" value="ION-TRANSLOCATING OXIDOREDUCTASE COMPLEX SUBUNIT G"/>
    <property type="match status" value="1"/>
</dbReference>
<keyword evidence="2" id="KW-0597">Phosphoprotein</keyword>
<dbReference type="GO" id="GO:0005886">
    <property type="term" value="C:plasma membrane"/>
    <property type="evidence" value="ECO:0007669"/>
    <property type="project" value="InterPro"/>
</dbReference>
<proteinExistence type="predicted"/>
<evidence type="ECO:0000256" key="5">
    <source>
        <dbReference type="ARBA" id="ARBA00022982"/>
    </source>
</evidence>
<evidence type="ECO:0000256" key="1">
    <source>
        <dbReference type="ARBA" id="ARBA00022448"/>
    </source>
</evidence>
<dbReference type="SMART" id="SM00900">
    <property type="entry name" value="FMN_bind"/>
    <property type="match status" value="1"/>
</dbReference>
<dbReference type="InterPro" id="IPR007329">
    <property type="entry name" value="FMN-bd"/>
</dbReference>
<dbReference type="Proteomes" id="UP000238348">
    <property type="component" value="Chromosome"/>
</dbReference>
<evidence type="ECO:0000313" key="8">
    <source>
        <dbReference type="EMBL" id="AUX44113.1"/>
    </source>
</evidence>
<keyword evidence="6" id="KW-0732">Signal</keyword>
<evidence type="ECO:0000259" key="7">
    <source>
        <dbReference type="SMART" id="SM00900"/>
    </source>
</evidence>